<evidence type="ECO:0008006" key="4">
    <source>
        <dbReference type="Google" id="ProtNLM"/>
    </source>
</evidence>
<dbReference type="SUPFAM" id="SSF81301">
    <property type="entry name" value="Nucleotidyltransferase"/>
    <property type="match status" value="1"/>
</dbReference>
<dbReference type="GO" id="GO:0051607">
    <property type="term" value="P:defense response to virus"/>
    <property type="evidence" value="ECO:0007669"/>
    <property type="project" value="UniProtKB-KW"/>
</dbReference>
<dbReference type="EMBL" id="LKHS01000027">
    <property type="protein sequence ID" value="KQH83886.1"/>
    <property type="molecule type" value="Genomic_DNA"/>
</dbReference>
<evidence type="ECO:0000313" key="3">
    <source>
        <dbReference type="Proteomes" id="UP000051221"/>
    </source>
</evidence>
<dbReference type="RefSeq" id="WP_055467075.1">
    <property type="nucleotide sequence ID" value="NZ_LKHS01000027.1"/>
</dbReference>
<dbReference type="InParanoid" id="A0A0Q2RIK7"/>
<organism evidence="2 3">
    <name type="scientific">Vibrio furnissii</name>
    <dbReference type="NCBI Taxonomy" id="29494"/>
    <lineage>
        <taxon>Bacteria</taxon>
        <taxon>Pseudomonadati</taxon>
        <taxon>Pseudomonadota</taxon>
        <taxon>Gammaproteobacteria</taxon>
        <taxon>Vibrionales</taxon>
        <taxon>Vibrionaceae</taxon>
        <taxon>Vibrio</taxon>
    </lineage>
</organism>
<sequence length="293" mass="34347">MAVGDWFSTFCGDIKVSNKDSISRRYKAITRRLNTDFWDTVSDTSHSLYVGSYGRNTAVGGFSDLDMLFRLPYSVYERYNNYNGNGQSALLQEVKRSIERTYSTTKIRGDGQVILVPFDDGLTYEVVPAFVNEDDSFTYPDANNGGRWRTTNPKPEIEAIRARNSQCNKNLVWLCRMMRIWKRKWEVPIGGLLIDTLAYQFIENWEHRDKSFVYYDWMCRDFFNFMANQDKTKEYWKAPGSGQYVYGKDLFQWKARRCCNIAIEACKHESADPKREWSAKQSWREIFGTKFPS</sequence>
<evidence type="ECO:0000256" key="1">
    <source>
        <dbReference type="ARBA" id="ARBA00023118"/>
    </source>
</evidence>
<proteinExistence type="predicted"/>
<comment type="caution">
    <text evidence="2">The sequence shown here is derived from an EMBL/GenBank/DDBJ whole genome shotgun (WGS) entry which is preliminary data.</text>
</comment>
<dbReference type="InterPro" id="IPR043519">
    <property type="entry name" value="NT_sf"/>
</dbReference>
<dbReference type="Proteomes" id="UP000051221">
    <property type="component" value="Unassembled WGS sequence"/>
</dbReference>
<name>A0A0Q2RIK7_VIBFU</name>
<keyword evidence="1" id="KW-0051">Antiviral defense</keyword>
<keyword evidence="3" id="KW-1185">Reference proteome</keyword>
<dbReference type="InterPro" id="IPR006116">
    <property type="entry name" value="NT_2-5OAS_ClassI-CCAase"/>
</dbReference>
<dbReference type="CDD" id="cd05400">
    <property type="entry name" value="NT_2-5OAS_ClassI-CCAase"/>
    <property type="match status" value="1"/>
</dbReference>
<gene>
    <name evidence="2" type="ORF">AMR76_20780</name>
</gene>
<protein>
    <recommendedName>
        <fullName evidence="4">Nucleotidyltransferase</fullName>
    </recommendedName>
</protein>
<evidence type="ECO:0000313" key="2">
    <source>
        <dbReference type="EMBL" id="KQH83886.1"/>
    </source>
</evidence>
<dbReference type="GO" id="GO:0016779">
    <property type="term" value="F:nucleotidyltransferase activity"/>
    <property type="evidence" value="ECO:0007669"/>
    <property type="project" value="InterPro"/>
</dbReference>
<accession>A0A0Q2RIK7</accession>
<reference evidence="2 3" key="1">
    <citation type="submission" date="2015-08" db="EMBL/GenBank/DDBJ databases">
        <title>Antibacterial properties of a collection of Vibrionaceae strains.</title>
        <authorList>
            <person name="Giubergia S."/>
        </authorList>
    </citation>
    <scope>NUCLEOTIDE SEQUENCE [LARGE SCALE GENOMIC DNA]</scope>
    <source>
        <strain evidence="2 3">S0821</strain>
    </source>
</reference>
<dbReference type="AlphaFoldDB" id="A0A0Q2RIK7"/>
<dbReference type="Pfam" id="PF18144">
    <property type="entry name" value="SMODS"/>
    <property type="match status" value="1"/>
</dbReference>